<dbReference type="EMBL" id="CP101987">
    <property type="protein sequence ID" value="UUI73051.1"/>
    <property type="molecule type" value="Genomic_DNA"/>
</dbReference>
<name>A0ABY5KRC7_9CELL</name>
<dbReference type="Pfam" id="PF18944">
    <property type="entry name" value="DUF5691"/>
    <property type="match status" value="2"/>
</dbReference>
<proteinExistence type="predicted"/>
<protein>
    <submittedName>
        <fullName evidence="1">DUF5691 domain-containing protein</fullName>
    </submittedName>
</protein>
<evidence type="ECO:0000313" key="2">
    <source>
        <dbReference type="Proteomes" id="UP001316384"/>
    </source>
</evidence>
<keyword evidence="2" id="KW-1185">Reference proteome</keyword>
<sequence>MSRQDLVTAALLGLRRAAPDADLGRGLPGAVGQAVERAPRTTGPAGLLDAAALDVVARRAGTVQPRHTAELPTVAEPETARVAAGAARARLAGLVTRSDVVGDLLTVHWLRTAAERGYVVPPALLPEVLGWATRPAGREHRALVAAVLGARGRWLVQQIPAGAATAVLDAPETPPNGDAARASVDEPQWSRRPVAARTADVAAIHGDVRPDDEERLARCLTDRAVTVREAAAQALVDLPGSGFARDCAERALACVAVERQRLRRVLVVTLPEDDATAPFQDMRTGAGGRRARLLRALVAATPPSAWTAHLGRDAADLVRMDVTDQLAAQLHAGWRDAARRTRDATWAQALLEVHPDAVELLAVLPDTARAAAFAAAFPHRGPVTRDSARRMLRLAAVLPMPWPGTVVDVVLRQIVPDPPLSDWEMRSAEPVLAAGLPHDAGTEQQVRAVADRCTAPGTAQVLHAVADTLMTRRAILEELA</sequence>
<dbReference type="Proteomes" id="UP001316384">
    <property type="component" value="Chromosome"/>
</dbReference>
<reference evidence="1 2" key="1">
    <citation type="submission" date="2022-07" db="EMBL/GenBank/DDBJ databases">
        <title>Novel species in genus cellulomonas.</title>
        <authorList>
            <person name="Ye L."/>
        </authorList>
    </citation>
    <scope>NUCLEOTIDE SEQUENCE [LARGE SCALE GENOMIC DNA]</scope>
    <source>
        <strain evidence="2">zg-B89</strain>
    </source>
</reference>
<dbReference type="InterPro" id="IPR043746">
    <property type="entry name" value="DUF5691"/>
</dbReference>
<organism evidence="1 2">
    <name type="scientific">Cellulomonas xiejunii</name>
    <dbReference type="NCBI Taxonomy" id="2968083"/>
    <lineage>
        <taxon>Bacteria</taxon>
        <taxon>Bacillati</taxon>
        <taxon>Actinomycetota</taxon>
        <taxon>Actinomycetes</taxon>
        <taxon>Micrococcales</taxon>
        <taxon>Cellulomonadaceae</taxon>
        <taxon>Cellulomonas</taxon>
    </lineage>
</organism>
<accession>A0ABY5KRC7</accession>
<dbReference type="RefSeq" id="WP_227577362.1">
    <property type="nucleotide sequence ID" value="NZ_CP101987.1"/>
</dbReference>
<evidence type="ECO:0000313" key="1">
    <source>
        <dbReference type="EMBL" id="UUI73051.1"/>
    </source>
</evidence>
<gene>
    <name evidence="1" type="ORF">NP048_06315</name>
</gene>